<feature type="domain" description="Histidine kinase" evidence="17">
    <location>
        <begin position="189"/>
        <end position="386"/>
    </location>
</feature>
<evidence type="ECO:0000256" key="4">
    <source>
        <dbReference type="ARBA" id="ARBA00022475"/>
    </source>
</evidence>
<evidence type="ECO:0000256" key="11">
    <source>
        <dbReference type="ARBA" id="ARBA00022840"/>
    </source>
</evidence>
<keyword evidence="6" id="KW-0597">Phosphoprotein</keyword>
<dbReference type="EC" id="2.7.13.3" evidence="3"/>
<evidence type="ECO:0000256" key="2">
    <source>
        <dbReference type="ARBA" id="ARBA00004429"/>
    </source>
</evidence>
<dbReference type="InterPro" id="IPR050980">
    <property type="entry name" value="2C_sensor_his_kinase"/>
</dbReference>
<proteinExistence type="predicted"/>
<dbReference type="SMART" id="SM00387">
    <property type="entry name" value="HATPase_c"/>
    <property type="match status" value="1"/>
</dbReference>
<dbReference type="InterPro" id="IPR003594">
    <property type="entry name" value="HATPase_dom"/>
</dbReference>
<dbReference type="SUPFAM" id="SSF55874">
    <property type="entry name" value="ATPase domain of HSP90 chaperone/DNA topoisomerase II/histidine kinase"/>
    <property type="match status" value="1"/>
</dbReference>
<evidence type="ECO:0000256" key="12">
    <source>
        <dbReference type="ARBA" id="ARBA00022989"/>
    </source>
</evidence>
<sequence>MNWLKRCWRDTLFKRLFILLWVTLVGSHFLAFSLVMSQVGRPDVGHEGGPAREVPSAWSRLLIFPSLPPMGGRADGPPRPPEHVGPPSPPQVGRAERGLPGWLLALDYGVRMLIIALAAWLGAAWLSRPMRRLSAAAHGLGEALQRDAAPPKLDEDQGTVEVREAAQVFNQMAGQLQQQFKARGLLVAAISHDLRTPLTRMRLRLETLDHEPAAQRCVADIHEMDALIESVLQVFRGAHAGEAMVSVDVLALAQSLADDLVEQGHSLTVHGGPALACVQPTALRRVLGNLLGNALRYGERAELTVAVQGDRVLLRIDDQGPGIPEAQLEAVFQPFYRVESSRNRATGGSGLGLYIARDLTLRQGGELRLSNRPEGGLRAELSLRRA</sequence>
<dbReference type="Proteomes" id="UP000295361">
    <property type="component" value="Unassembled WGS sequence"/>
</dbReference>
<keyword evidence="12 16" id="KW-1133">Transmembrane helix</keyword>
<dbReference type="EMBL" id="SNXS01000005">
    <property type="protein sequence ID" value="TDP63490.1"/>
    <property type="molecule type" value="Genomic_DNA"/>
</dbReference>
<dbReference type="PRINTS" id="PR00344">
    <property type="entry name" value="BCTRLSENSOR"/>
</dbReference>
<dbReference type="InterPro" id="IPR003660">
    <property type="entry name" value="HAMP_dom"/>
</dbReference>
<gene>
    <name evidence="19" type="ORF">DES47_105496</name>
</gene>
<dbReference type="PANTHER" id="PTHR44936:SF5">
    <property type="entry name" value="SENSOR HISTIDINE KINASE ENVZ"/>
    <property type="match status" value="1"/>
</dbReference>
<dbReference type="InterPro" id="IPR036890">
    <property type="entry name" value="HATPase_C_sf"/>
</dbReference>
<dbReference type="Pfam" id="PF00512">
    <property type="entry name" value="HisKA"/>
    <property type="match status" value="1"/>
</dbReference>
<dbReference type="OrthoDB" id="9804645at2"/>
<dbReference type="InterPro" id="IPR005467">
    <property type="entry name" value="His_kinase_dom"/>
</dbReference>
<feature type="compositionally biased region" description="Pro residues" evidence="15">
    <location>
        <begin position="77"/>
        <end position="90"/>
    </location>
</feature>
<name>A0A4R6QIZ3_9BURK</name>
<evidence type="ECO:0000313" key="19">
    <source>
        <dbReference type="EMBL" id="TDP63490.1"/>
    </source>
</evidence>
<evidence type="ECO:0000256" key="9">
    <source>
        <dbReference type="ARBA" id="ARBA00022741"/>
    </source>
</evidence>
<evidence type="ECO:0000256" key="8">
    <source>
        <dbReference type="ARBA" id="ARBA00022692"/>
    </source>
</evidence>
<dbReference type="GO" id="GO:0005524">
    <property type="term" value="F:ATP binding"/>
    <property type="evidence" value="ECO:0007669"/>
    <property type="project" value="UniProtKB-KW"/>
</dbReference>
<evidence type="ECO:0000256" key="6">
    <source>
        <dbReference type="ARBA" id="ARBA00022553"/>
    </source>
</evidence>
<dbReference type="CDD" id="cd00082">
    <property type="entry name" value="HisKA"/>
    <property type="match status" value="1"/>
</dbReference>
<evidence type="ECO:0000256" key="15">
    <source>
        <dbReference type="SAM" id="MobiDB-lite"/>
    </source>
</evidence>
<dbReference type="SMART" id="SM00304">
    <property type="entry name" value="HAMP"/>
    <property type="match status" value="1"/>
</dbReference>
<dbReference type="GO" id="GO:0005886">
    <property type="term" value="C:plasma membrane"/>
    <property type="evidence" value="ECO:0007669"/>
    <property type="project" value="UniProtKB-SubCell"/>
</dbReference>
<keyword evidence="5" id="KW-0997">Cell inner membrane</keyword>
<dbReference type="Gene3D" id="3.30.565.10">
    <property type="entry name" value="Histidine kinase-like ATPase, C-terminal domain"/>
    <property type="match status" value="1"/>
</dbReference>
<dbReference type="Pfam" id="PF02518">
    <property type="entry name" value="HATPase_c"/>
    <property type="match status" value="1"/>
</dbReference>
<evidence type="ECO:0000256" key="13">
    <source>
        <dbReference type="ARBA" id="ARBA00023012"/>
    </source>
</evidence>
<dbReference type="SMART" id="SM00388">
    <property type="entry name" value="HisKA"/>
    <property type="match status" value="1"/>
</dbReference>
<protein>
    <recommendedName>
        <fullName evidence="3">histidine kinase</fullName>
        <ecNumber evidence="3">2.7.13.3</ecNumber>
    </recommendedName>
</protein>
<keyword evidence="13" id="KW-0902">Two-component regulatory system</keyword>
<evidence type="ECO:0000256" key="10">
    <source>
        <dbReference type="ARBA" id="ARBA00022777"/>
    </source>
</evidence>
<evidence type="ECO:0000256" key="16">
    <source>
        <dbReference type="SAM" id="Phobius"/>
    </source>
</evidence>
<keyword evidence="14 16" id="KW-0472">Membrane</keyword>
<evidence type="ECO:0000256" key="7">
    <source>
        <dbReference type="ARBA" id="ARBA00022679"/>
    </source>
</evidence>
<dbReference type="FunCoup" id="A0A4R6QIZ3">
    <property type="interactions" value="137"/>
</dbReference>
<dbReference type="InterPro" id="IPR003661">
    <property type="entry name" value="HisK_dim/P_dom"/>
</dbReference>
<dbReference type="InterPro" id="IPR036097">
    <property type="entry name" value="HisK_dim/P_sf"/>
</dbReference>
<keyword evidence="10 19" id="KW-0418">Kinase</keyword>
<keyword evidence="11" id="KW-0067">ATP-binding</keyword>
<evidence type="ECO:0000256" key="5">
    <source>
        <dbReference type="ARBA" id="ARBA00022519"/>
    </source>
</evidence>
<evidence type="ECO:0000259" key="17">
    <source>
        <dbReference type="PROSITE" id="PS50109"/>
    </source>
</evidence>
<feature type="domain" description="HAMP" evidence="18">
    <location>
        <begin position="124"/>
        <end position="181"/>
    </location>
</feature>
<dbReference type="InterPro" id="IPR004358">
    <property type="entry name" value="Sig_transdc_His_kin-like_C"/>
</dbReference>
<keyword evidence="20" id="KW-1185">Reference proteome</keyword>
<dbReference type="PANTHER" id="PTHR44936">
    <property type="entry name" value="SENSOR PROTEIN CREC"/>
    <property type="match status" value="1"/>
</dbReference>
<dbReference type="RefSeq" id="WP_133702650.1">
    <property type="nucleotide sequence ID" value="NZ_SNXS01000005.1"/>
</dbReference>
<accession>A0A4R6QIZ3</accession>
<comment type="caution">
    <text evidence="19">The sequence shown here is derived from an EMBL/GenBank/DDBJ whole genome shotgun (WGS) entry which is preliminary data.</text>
</comment>
<evidence type="ECO:0000313" key="20">
    <source>
        <dbReference type="Proteomes" id="UP000295361"/>
    </source>
</evidence>
<keyword evidence="4" id="KW-1003">Cell membrane</keyword>
<dbReference type="PROSITE" id="PS50885">
    <property type="entry name" value="HAMP"/>
    <property type="match status" value="1"/>
</dbReference>
<dbReference type="SUPFAM" id="SSF47384">
    <property type="entry name" value="Homodimeric domain of signal transducing histidine kinase"/>
    <property type="match status" value="1"/>
</dbReference>
<dbReference type="PROSITE" id="PS50109">
    <property type="entry name" value="HIS_KIN"/>
    <property type="match status" value="1"/>
</dbReference>
<feature type="region of interest" description="Disordered" evidence="15">
    <location>
        <begin position="71"/>
        <end position="92"/>
    </location>
</feature>
<feature type="transmembrane region" description="Helical" evidence="16">
    <location>
        <begin position="12"/>
        <end position="35"/>
    </location>
</feature>
<keyword evidence="7" id="KW-0808">Transferase</keyword>
<dbReference type="AlphaFoldDB" id="A0A4R6QIZ3"/>
<dbReference type="GO" id="GO:0000155">
    <property type="term" value="F:phosphorelay sensor kinase activity"/>
    <property type="evidence" value="ECO:0007669"/>
    <property type="project" value="InterPro"/>
</dbReference>
<comment type="catalytic activity">
    <reaction evidence="1">
        <text>ATP + protein L-histidine = ADP + protein N-phospho-L-histidine.</text>
        <dbReference type="EC" id="2.7.13.3"/>
    </reaction>
</comment>
<evidence type="ECO:0000256" key="1">
    <source>
        <dbReference type="ARBA" id="ARBA00000085"/>
    </source>
</evidence>
<evidence type="ECO:0000259" key="18">
    <source>
        <dbReference type="PROSITE" id="PS50885"/>
    </source>
</evidence>
<evidence type="ECO:0000256" key="3">
    <source>
        <dbReference type="ARBA" id="ARBA00012438"/>
    </source>
</evidence>
<comment type="subcellular location">
    <subcellularLocation>
        <location evidence="2">Cell inner membrane</location>
        <topology evidence="2">Multi-pass membrane protein</topology>
    </subcellularLocation>
</comment>
<evidence type="ECO:0000256" key="14">
    <source>
        <dbReference type="ARBA" id="ARBA00023136"/>
    </source>
</evidence>
<keyword evidence="8 16" id="KW-0812">Transmembrane</keyword>
<dbReference type="Gene3D" id="1.10.287.130">
    <property type="match status" value="1"/>
</dbReference>
<keyword evidence="9" id="KW-0547">Nucleotide-binding</keyword>
<feature type="transmembrane region" description="Helical" evidence="16">
    <location>
        <begin position="108"/>
        <end position="126"/>
    </location>
</feature>
<organism evidence="19 20">
    <name type="scientific">Roseateles toxinivorans</name>
    <dbReference type="NCBI Taxonomy" id="270368"/>
    <lineage>
        <taxon>Bacteria</taxon>
        <taxon>Pseudomonadati</taxon>
        <taxon>Pseudomonadota</taxon>
        <taxon>Betaproteobacteria</taxon>
        <taxon>Burkholderiales</taxon>
        <taxon>Sphaerotilaceae</taxon>
        <taxon>Roseateles</taxon>
    </lineage>
</organism>
<reference evidence="19 20" key="1">
    <citation type="submission" date="2019-03" db="EMBL/GenBank/DDBJ databases">
        <title>Genomic Encyclopedia of Type Strains, Phase IV (KMG-IV): sequencing the most valuable type-strain genomes for metagenomic binning, comparative biology and taxonomic classification.</title>
        <authorList>
            <person name="Goeker M."/>
        </authorList>
    </citation>
    <scope>NUCLEOTIDE SEQUENCE [LARGE SCALE GENOMIC DNA]</scope>
    <source>
        <strain evidence="19 20">DSM 16998</strain>
    </source>
</reference>
<dbReference type="InParanoid" id="A0A4R6QIZ3"/>